<evidence type="ECO:0000313" key="5">
    <source>
        <dbReference type="EMBL" id="PKB32323.1"/>
    </source>
</evidence>
<proteinExistence type="predicted"/>
<feature type="region of interest" description="Disordered" evidence="1">
    <location>
        <begin position="1"/>
        <end position="27"/>
    </location>
</feature>
<feature type="transmembrane region" description="Helical" evidence="2">
    <location>
        <begin position="109"/>
        <end position="134"/>
    </location>
</feature>
<keyword evidence="7" id="KW-1185">Reference proteome</keyword>
<organism evidence="4 7">
    <name type="scientific">Pseudonocardia alni</name>
    <name type="common">Amycolata alni</name>
    <dbReference type="NCBI Taxonomy" id="33907"/>
    <lineage>
        <taxon>Bacteria</taxon>
        <taxon>Bacillati</taxon>
        <taxon>Actinomycetota</taxon>
        <taxon>Actinomycetes</taxon>
        <taxon>Pseudonocardiales</taxon>
        <taxon>Pseudonocardiaceae</taxon>
        <taxon>Pseudonocardia</taxon>
    </lineage>
</organism>
<dbReference type="AlphaFoldDB" id="A0A852W3X0"/>
<evidence type="ECO:0000313" key="4">
    <source>
        <dbReference type="EMBL" id="NYG02121.1"/>
    </source>
</evidence>
<evidence type="ECO:0000256" key="2">
    <source>
        <dbReference type="SAM" id="Phobius"/>
    </source>
</evidence>
<reference evidence="4 7" key="1">
    <citation type="submission" date="2020-07" db="EMBL/GenBank/DDBJ databases">
        <title>Sequencing the genomes of 1000 actinobacteria strains.</title>
        <authorList>
            <person name="Klenk H.-P."/>
        </authorList>
    </citation>
    <scope>NUCLEOTIDE SEQUENCE [LARGE SCALE GENOMIC DNA]</scope>
    <source>
        <strain evidence="5 6">DSM 44104</strain>
        <strain evidence="4 7">DSM 44749</strain>
    </source>
</reference>
<keyword evidence="2" id="KW-1133">Transmembrane helix</keyword>
<dbReference type="EMBL" id="PHUJ01000003">
    <property type="protein sequence ID" value="PKB32323.1"/>
    <property type="molecule type" value="Genomic_DNA"/>
</dbReference>
<feature type="domain" description="General stress protein 17M-like" evidence="3">
    <location>
        <begin position="29"/>
        <end position="96"/>
    </location>
</feature>
<dbReference type="Proteomes" id="UP000549695">
    <property type="component" value="Unassembled WGS sequence"/>
</dbReference>
<evidence type="ECO:0000313" key="7">
    <source>
        <dbReference type="Proteomes" id="UP000549695"/>
    </source>
</evidence>
<keyword evidence="2" id="KW-0812">Transmembrane</keyword>
<dbReference type="RefSeq" id="WP_218899273.1">
    <property type="nucleotide sequence ID" value="NZ_BAAAJZ010000001.1"/>
</dbReference>
<comment type="caution">
    <text evidence="4">The sequence shown here is derived from an EMBL/GenBank/DDBJ whole genome shotgun (WGS) entry which is preliminary data.</text>
</comment>
<evidence type="ECO:0000259" key="3">
    <source>
        <dbReference type="Pfam" id="PF11181"/>
    </source>
</evidence>
<dbReference type="Proteomes" id="UP000232453">
    <property type="component" value="Unassembled WGS sequence"/>
</dbReference>
<accession>A0A852W3X0</accession>
<dbReference type="GeneID" id="98052176"/>
<sequence>MSEPSTPVTDHTSTAPPDGGSTTRSGRRRIATFDDYPAAERAVERLTSHGFPVQRAAIVGRDLRSVEQIVGRLTVVTAVWRGALSGAVPGALIGWIFGLFAWIDPLIGGLLLAAYGLVLGAVLGAVVGLVVYAFQRGRRDFTSITVVEPRHFDLVVDEEVADEATRLLDREV</sequence>
<name>A0A852W3X0_PSEA5</name>
<gene>
    <name evidence="5" type="ORF">ATL51_4047</name>
    <name evidence="4" type="ORF">HDA37_002406</name>
</gene>
<keyword evidence="2" id="KW-0472">Membrane</keyword>
<evidence type="ECO:0000256" key="1">
    <source>
        <dbReference type="SAM" id="MobiDB-lite"/>
    </source>
</evidence>
<dbReference type="Pfam" id="PF11181">
    <property type="entry name" value="YflT"/>
    <property type="match status" value="1"/>
</dbReference>
<accession>A0AA44URT6</accession>
<protein>
    <recommendedName>
        <fullName evidence="3">General stress protein 17M-like domain-containing protein</fullName>
    </recommendedName>
</protein>
<feature type="compositionally biased region" description="Polar residues" evidence="1">
    <location>
        <begin position="1"/>
        <end position="15"/>
    </location>
</feature>
<dbReference type="InterPro" id="IPR025889">
    <property type="entry name" value="GSP17M-like_dom"/>
</dbReference>
<feature type="transmembrane region" description="Helical" evidence="2">
    <location>
        <begin position="82"/>
        <end position="103"/>
    </location>
</feature>
<dbReference type="EMBL" id="JACCCZ010000001">
    <property type="protein sequence ID" value="NYG02121.1"/>
    <property type="molecule type" value="Genomic_DNA"/>
</dbReference>
<evidence type="ECO:0000313" key="6">
    <source>
        <dbReference type="Proteomes" id="UP000232453"/>
    </source>
</evidence>